<gene>
    <name evidence="1" type="ORF">AFUS01_LOCUS782</name>
</gene>
<sequence>MSFLFDIIPKWRTAPK</sequence>
<protein>
    <submittedName>
        <fullName evidence="1">Uncharacterized protein</fullName>
    </submittedName>
</protein>
<keyword evidence="2" id="KW-1185">Reference proteome</keyword>
<evidence type="ECO:0000313" key="1">
    <source>
        <dbReference type="EMBL" id="CAG7651976.1"/>
    </source>
</evidence>
<organism evidence="1 2">
    <name type="scientific">Allacma fusca</name>
    <dbReference type="NCBI Taxonomy" id="39272"/>
    <lineage>
        <taxon>Eukaryota</taxon>
        <taxon>Metazoa</taxon>
        <taxon>Ecdysozoa</taxon>
        <taxon>Arthropoda</taxon>
        <taxon>Hexapoda</taxon>
        <taxon>Collembola</taxon>
        <taxon>Symphypleona</taxon>
        <taxon>Sminthuridae</taxon>
        <taxon>Allacma</taxon>
    </lineage>
</organism>
<reference evidence="1" key="1">
    <citation type="submission" date="2021-06" db="EMBL/GenBank/DDBJ databases">
        <authorList>
            <person name="Hodson N. C."/>
            <person name="Mongue J. A."/>
            <person name="Jaron S. K."/>
        </authorList>
    </citation>
    <scope>NUCLEOTIDE SEQUENCE</scope>
</reference>
<proteinExistence type="predicted"/>
<dbReference type="AlphaFoldDB" id="A0A8J2J5B8"/>
<dbReference type="Proteomes" id="UP000708208">
    <property type="component" value="Unassembled WGS sequence"/>
</dbReference>
<name>A0A8J2J5B8_9HEXA</name>
<accession>A0A8J2J5B8</accession>
<dbReference type="EMBL" id="CAJVCH010004166">
    <property type="protein sequence ID" value="CAG7651976.1"/>
    <property type="molecule type" value="Genomic_DNA"/>
</dbReference>
<evidence type="ECO:0000313" key="2">
    <source>
        <dbReference type="Proteomes" id="UP000708208"/>
    </source>
</evidence>
<comment type="caution">
    <text evidence="1">The sequence shown here is derived from an EMBL/GenBank/DDBJ whole genome shotgun (WGS) entry which is preliminary data.</text>
</comment>
<feature type="non-terminal residue" evidence="1">
    <location>
        <position position="16"/>
    </location>
</feature>